<reference evidence="3 4" key="1">
    <citation type="journal article" date="2014" name="Nat. Commun.">
        <title>Multiple recent horizontal transfers of a large genomic region in cheese making fungi.</title>
        <authorList>
            <person name="Cheeseman K."/>
            <person name="Ropars J."/>
            <person name="Renault P."/>
            <person name="Dupont J."/>
            <person name="Gouzy J."/>
            <person name="Branca A."/>
            <person name="Abraham A.L."/>
            <person name="Ceppi M."/>
            <person name="Conseiller E."/>
            <person name="Debuchy R."/>
            <person name="Malagnac F."/>
            <person name="Goarin A."/>
            <person name="Silar P."/>
            <person name="Lacoste S."/>
            <person name="Sallet E."/>
            <person name="Bensimon A."/>
            <person name="Giraud T."/>
            <person name="Brygoo Y."/>
        </authorList>
    </citation>
    <scope>NUCLEOTIDE SEQUENCE [LARGE SCALE GENOMIC DNA]</scope>
    <source>
        <strain evidence="4">FM 013</strain>
    </source>
</reference>
<feature type="transmembrane region" description="Helical" evidence="2">
    <location>
        <begin position="144"/>
        <end position="166"/>
    </location>
</feature>
<keyword evidence="4" id="KW-1185">Reference proteome</keyword>
<organism evidence="3 4">
    <name type="scientific">Penicillium camemberti (strain FM 013)</name>
    <dbReference type="NCBI Taxonomy" id="1429867"/>
    <lineage>
        <taxon>Eukaryota</taxon>
        <taxon>Fungi</taxon>
        <taxon>Dikarya</taxon>
        <taxon>Ascomycota</taxon>
        <taxon>Pezizomycotina</taxon>
        <taxon>Eurotiomycetes</taxon>
        <taxon>Eurotiomycetidae</taxon>
        <taxon>Eurotiales</taxon>
        <taxon>Aspergillaceae</taxon>
        <taxon>Penicillium</taxon>
    </lineage>
</organism>
<gene>
    <name evidence="3" type="ORF">PCAMFM013_S002g000233</name>
</gene>
<evidence type="ECO:0000256" key="2">
    <source>
        <dbReference type="SAM" id="Phobius"/>
    </source>
</evidence>
<protein>
    <submittedName>
        <fullName evidence="3">Str. FM013</fullName>
    </submittedName>
</protein>
<keyword evidence="2" id="KW-1133">Transmembrane helix</keyword>
<feature type="region of interest" description="Disordered" evidence="1">
    <location>
        <begin position="334"/>
        <end position="367"/>
    </location>
</feature>
<feature type="compositionally biased region" description="Polar residues" evidence="1">
    <location>
        <begin position="349"/>
        <end position="358"/>
    </location>
</feature>
<accession>A0A0G4NWA9</accession>
<feature type="transmembrane region" description="Helical" evidence="2">
    <location>
        <begin position="72"/>
        <end position="93"/>
    </location>
</feature>
<feature type="transmembrane region" description="Helical" evidence="2">
    <location>
        <begin position="248"/>
        <end position="269"/>
    </location>
</feature>
<proteinExistence type="predicted"/>
<dbReference type="EMBL" id="HG793135">
    <property type="protein sequence ID" value="CRL18363.1"/>
    <property type="molecule type" value="Genomic_DNA"/>
</dbReference>
<evidence type="ECO:0000313" key="4">
    <source>
        <dbReference type="Proteomes" id="UP000053732"/>
    </source>
</evidence>
<sequence length="380" mass="42511">MEIHARHPRPIPLGTKELGPISNLAPFSALIISIVLVICFFVRFYILEGFLIRRLYGSIYTEMSELNRRGFVNHHIAGATKVIILIVAAYPFISVAFCKGPSFNTPFVHGSPVTLGDILIVVAQMLIGIYIFELIYRVKLSPVAVMHHVGTIFIGQAAIAISLRPLREPDAYVEFVLCTVWGAFDAVFELFPHVAIILYRIFPERHHFLSKVFLISCFTTALGTITETVVTMWLFASTWDRWRLAFKIVTPVLHVAFSAAQIHGSLVFWRMYRRQQRFQREADSEAKDSFVGGESSVKVNTGLATVELRVPVFDTIEKADGVFSATVIPLHSPNSDVDNTRMGREGTGNAVSQDQTATLKKFGTQPPTWKCPRIDPCGQI</sequence>
<evidence type="ECO:0000313" key="3">
    <source>
        <dbReference type="EMBL" id="CRL18363.1"/>
    </source>
</evidence>
<feature type="transmembrane region" description="Helical" evidence="2">
    <location>
        <begin position="212"/>
        <end position="236"/>
    </location>
</feature>
<dbReference type="Proteomes" id="UP000053732">
    <property type="component" value="Unassembled WGS sequence"/>
</dbReference>
<keyword evidence="2" id="KW-0472">Membrane</keyword>
<name>A0A0G4NWA9_PENC3</name>
<keyword evidence="2" id="KW-0812">Transmembrane</keyword>
<feature type="transmembrane region" description="Helical" evidence="2">
    <location>
        <begin position="27"/>
        <end position="51"/>
    </location>
</feature>
<dbReference type="AlphaFoldDB" id="A0A0G4NWA9"/>
<evidence type="ECO:0000256" key="1">
    <source>
        <dbReference type="SAM" id="MobiDB-lite"/>
    </source>
</evidence>
<feature type="transmembrane region" description="Helical" evidence="2">
    <location>
        <begin position="113"/>
        <end position="132"/>
    </location>
</feature>
<feature type="transmembrane region" description="Helical" evidence="2">
    <location>
        <begin position="172"/>
        <end position="191"/>
    </location>
</feature>